<organism evidence="2 3">
    <name type="scientific">Paenibacillus glycanilyticus</name>
    <dbReference type="NCBI Taxonomy" id="126569"/>
    <lineage>
        <taxon>Bacteria</taxon>
        <taxon>Bacillati</taxon>
        <taxon>Bacillota</taxon>
        <taxon>Bacilli</taxon>
        <taxon>Bacillales</taxon>
        <taxon>Paenibacillaceae</taxon>
        <taxon>Paenibacillus</taxon>
    </lineage>
</organism>
<sequence length="90" mass="9853">MPIKSKKSLIVLMITGAVVWLLGAIASGIYFFKVIDNPARYYEIAYTDPSPVPLFVFGFISSLGFILAVVTGIIYLTVYITSSQRVNSGK</sequence>
<proteinExistence type="predicted"/>
<reference evidence="2 3" key="1">
    <citation type="submission" date="2023-03" db="EMBL/GenBank/DDBJ databases">
        <title>Draft genome sequence of the bacteria which degrade cell wall of Tricholomamatutake.</title>
        <authorList>
            <person name="Konishi Y."/>
            <person name="Fukuta Y."/>
            <person name="Shirasaka N."/>
        </authorList>
    </citation>
    <scope>NUCLEOTIDE SEQUENCE [LARGE SCALE GENOMIC DNA]</scope>
    <source>
        <strain evidence="3">mu1</strain>
    </source>
</reference>
<protein>
    <submittedName>
        <fullName evidence="2">Uncharacterized protein</fullName>
    </submittedName>
</protein>
<keyword evidence="3" id="KW-1185">Reference proteome</keyword>
<gene>
    <name evidence="2" type="ORF">MU1_17700</name>
</gene>
<keyword evidence="1" id="KW-1133">Transmembrane helix</keyword>
<evidence type="ECO:0000313" key="2">
    <source>
        <dbReference type="EMBL" id="GLX67425.1"/>
    </source>
</evidence>
<dbReference type="RefSeq" id="WP_284238171.1">
    <property type="nucleotide sequence ID" value="NZ_BSSQ01000006.1"/>
</dbReference>
<feature type="transmembrane region" description="Helical" evidence="1">
    <location>
        <begin position="9"/>
        <end position="32"/>
    </location>
</feature>
<keyword evidence="1" id="KW-0812">Transmembrane</keyword>
<accession>A0ABQ6GAB2</accession>
<dbReference type="EMBL" id="BSSQ01000006">
    <property type="protein sequence ID" value="GLX67425.1"/>
    <property type="molecule type" value="Genomic_DNA"/>
</dbReference>
<evidence type="ECO:0000313" key="3">
    <source>
        <dbReference type="Proteomes" id="UP001157114"/>
    </source>
</evidence>
<evidence type="ECO:0000256" key="1">
    <source>
        <dbReference type="SAM" id="Phobius"/>
    </source>
</evidence>
<comment type="caution">
    <text evidence="2">The sequence shown here is derived from an EMBL/GenBank/DDBJ whole genome shotgun (WGS) entry which is preliminary data.</text>
</comment>
<name>A0ABQ6GAB2_9BACL</name>
<dbReference type="Proteomes" id="UP001157114">
    <property type="component" value="Unassembled WGS sequence"/>
</dbReference>
<feature type="transmembrane region" description="Helical" evidence="1">
    <location>
        <begin position="52"/>
        <end position="80"/>
    </location>
</feature>
<keyword evidence="1" id="KW-0472">Membrane</keyword>